<comment type="subcellular location">
    <subcellularLocation>
        <location evidence="1">Membrane</location>
        <topology evidence="1">Multi-pass membrane protein</topology>
    </subcellularLocation>
</comment>
<evidence type="ECO:0000256" key="3">
    <source>
        <dbReference type="ARBA" id="ARBA00022989"/>
    </source>
</evidence>
<protein>
    <recommendedName>
        <fullName evidence="6">Amino acid transporter transmembrane domain-containing protein</fullName>
    </recommendedName>
</protein>
<keyword evidence="4 5" id="KW-0472">Membrane</keyword>
<feature type="transmembrane region" description="Helical" evidence="5">
    <location>
        <begin position="253"/>
        <end position="276"/>
    </location>
</feature>
<dbReference type="PANTHER" id="PTHR22950:SF703">
    <property type="entry name" value="AMINO ACID TRANSPORTER TRANSMEMBRANE DOMAIN-CONTAINING PROTEIN"/>
    <property type="match status" value="1"/>
</dbReference>
<feature type="domain" description="Amino acid transporter transmembrane" evidence="6">
    <location>
        <begin position="24"/>
        <end position="383"/>
    </location>
</feature>
<keyword evidence="2 5" id="KW-0812">Transmembrane</keyword>
<dbReference type="InterPro" id="IPR013057">
    <property type="entry name" value="AA_transpt_TM"/>
</dbReference>
<evidence type="ECO:0000256" key="4">
    <source>
        <dbReference type="ARBA" id="ARBA00023136"/>
    </source>
</evidence>
<feature type="transmembrane region" description="Helical" evidence="5">
    <location>
        <begin position="334"/>
        <end position="351"/>
    </location>
</feature>
<reference evidence="7 8" key="1">
    <citation type="submission" date="2023-09" db="EMBL/GenBank/DDBJ databases">
        <title>Genomes of two closely related lineages of the louse Polyplax serrata with different host specificities.</title>
        <authorList>
            <person name="Martinu J."/>
            <person name="Tarabai H."/>
            <person name="Stefka J."/>
            <person name="Hypsa V."/>
        </authorList>
    </citation>
    <scope>NUCLEOTIDE SEQUENCE [LARGE SCALE GENOMIC DNA]</scope>
    <source>
        <strain evidence="7">98ZLc_SE</strain>
    </source>
</reference>
<organism evidence="7 8">
    <name type="scientific">Polyplax serrata</name>
    <name type="common">Common mouse louse</name>
    <dbReference type="NCBI Taxonomy" id="468196"/>
    <lineage>
        <taxon>Eukaryota</taxon>
        <taxon>Metazoa</taxon>
        <taxon>Ecdysozoa</taxon>
        <taxon>Arthropoda</taxon>
        <taxon>Hexapoda</taxon>
        <taxon>Insecta</taxon>
        <taxon>Pterygota</taxon>
        <taxon>Neoptera</taxon>
        <taxon>Paraneoptera</taxon>
        <taxon>Psocodea</taxon>
        <taxon>Troctomorpha</taxon>
        <taxon>Phthiraptera</taxon>
        <taxon>Anoplura</taxon>
        <taxon>Polyplacidae</taxon>
        <taxon>Polyplax</taxon>
    </lineage>
</organism>
<proteinExistence type="predicted"/>
<evidence type="ECO:0000256" key="1">
    <source>
        <dbReference type="ARBA" id="ARBA00004141"/>
    </source>
</evidence>
<dbReference type="PROSITE" id="PS51257">
    <property type="entry name" value="PROKAR_LIPOPROTEIN"/>
    <property type="match status" value="1"/>
</dbReference>
<dbReference type="EMBL" id="JAWJWF010000001">
    <property type="protein sequence ID" value="KAK6641508.1"/>
    <property type="molecule type" value="Genomic_DNA"/>
</dbReference>
<dbReference type="PANTHER" id="PTHR22950">
    <property type="entry name" value="AMINO ACID TRANSPORTER"/>
    <property type="match status" value="1"/>
</dbReference>
<evidence type="ECO:0000313" key="8">
    <source>
        <dbReference type="Proteomes" id="UP001359485"/>
    </source>
</evidence>
<feature type="transmembrane region" description="Helical" evidence="5">
    <location>
        <begin position="357"/>
        <end position="381"/>
    </location>
</feature>
<keyword evidence="3 5" id="KW-1133">Transmembrane helix</keyword>
<name>A0ABR1BDJ1_POLSC</name>
<feature type="transmembrane region" description="Helical" evidence="5">
    <location>
        <begin position="113"/>
        <end position="133"/>
    </location>
</feature>
<feature type="transmembrane region" description="Helical" evidence="5">
    <location>
        <begin position="291"/>
        <end position="313"/>
    </location>
</feature>
<evidence type="ECO:0000256" key="2">
    <source>
        <dbReference type="ARBA" id="ARBA00022692"/>
    </source>
</evidence>
<sequence length="506" mass="56335">MPGKFEERLPLIRKGLIDEFTPSHQISVILAAACIIDQFGVNPIIVLPKGIIICGWVGYPLVLLVISLTIYTAMLLGRCWVIAEHLDKSMVLKSRYAYSALTEMVWGKTTGRIINFLIDVSVFCSNIPALLIASQNLQFFDATISNYTFNFSYCYWLVILGVALCPLTWLGSPKDTKWISAFSAFSVFTCAFLTWTCMFLDETRPSLQGRLPSPDWQGVSVAFGILTFQFGCHPSILTIQTDMSDKRKLSRSILISFIAIGGLTLITASLSGVLYGAETHANLVRGLPVNLFFYFDVILLTLQLFLSTIVGQYTLFQDVEDKFGIPRDLCWQRCLIRSLIVVLVVVFAEILPRFDLVMGIIGGVLTGPITLILPPLLHLQFRRLLHEEKMKSRNGDKDKTEVQKEEPDLTIRIESQREVLGNLGPPKNRENFTFNLLFVGLPKVNFGLNDEQISLTEFSVSFLVVGIGIIQTAMATYYGATAAVKSTKFLPPCIVSVEGASRITNA</sequence>
<evidence type="ECO:0000259" key="6">
    <source>
        <dbReference type="Pfam" id="PF01490"/>
    </source>
</evidence>
<gene>
    <name evidence="7" type="ORF">RUM44_013220</name>
</gene>
<accession>A0ABR1BDJ1</accession>
<keyword evidence="8" id="KW-1185">Reference proteome</keyword>
<feature type="transmembrane region" description="Helical" evidence="5">
    <location>
        <begin position="178"/>
        <end position="200"/>
    </location>
</feature>
<comment type="caution">
    <text evidence="7">The sequence shown here is derived from an EMBL/GenBank/DDBJ whole genome shotgun (WGS) entry which is preliminary data.</text>
</comment>
<feature type="transmembrane region" description="Helical" evidence="5">
    <location>
        <begin position="59"/>
        <end position="83"/>
    </location>
</feature>
<dbReference type="Pfam" id="PF01490">
    <property type="entry name" value="Aa_trans"/>
    <property type="match status" value="1"/>
</dbReference>
<evidence type="ECO:0000313" key="7">
    <source>
        <dbReference type="EMBL" id="KAK6641508.1"/>
    </source>
</evidence>
<dbReference type="Proteomes" id="UP001359485">
    <property type="component" value="Unassembled WGS sequence"/>
</dbReference>
<evidence type="ECO:0000256" key="5">
    <source>
        <dbReference type="SAM" id="Phobius"/>
    </source>
</evidence>
<feature type="transmembrane region" description="Helical" evidence="5">
    <location>
        <begin position="153"/>
        <end position="172"/>
    </location>
</feature>